<evidence type="ECO:0000256" key="4">
    <source>
        <dbReference type="ARBA" id="ARBA00022837"/>
    </source>
</evidence>
<dbReference type="SUPFAM" id="SSF52047">
    <property type="entry name" value="RNI-like"/>
    <property type="match status" value="2"/>
</dbReference>
<evidence type="ECO:0000256" key="5">
    <source>
        <dbReference type="SAM" id="Coils"/>
    </source>
</evidence>
<keyword evidence="1" id="KW-0343">GTPase activation</keyword>
<keyword evidence="2" id="KW-0433">Leucine-rich repeat</keyword>
<reference evidence="8" key="1">
    <citation type="journal article" date="2023" name="Commun. Biol.">
        <title>Genome analysis of Parmales, the sister group of diatoms, reveals the evolutionary specialization of diatoms from phago-mixotrophs to photoautotrophs.</title>
        <authorList>
            <person name="Ban H."/>
            <person name="Sato S."/>
            <person name="Yoshikawa S."/>
            <person name="Yamada K."/>
            <person name="Nakamura Y."/>
            <person name="Ichinomiya M."/>
            <person name="Sato N."/>
            <person name="Blanc-Mathieu R."/>
            <person name="Endo H."/>
            <person name="Kuwata A."/>
            <person name="Ogata H."/>
        </authorList>
    </citation>
    <scope>NUCLEOTIDE SEQUENCE [LARGE SCALE GENOMIC DNA]</scope>
    <source>
        <strain evidence="8">NIES 3701</strain>
    </source>
</reference>
<dbReference type="GO" id="GO:0005829">
    <property type="term" value="C:cytosol"/>
    <property type="evidence" value="ECO:0007669"/>
    <property type="project" value="TreeGrafter"/>
</dbReference>
<dbReference type="PROSITE" id="PS50222">
    <property type="entry name" value="EF_HAND_2"/>
    <property type="match status" value="3"/>
</dbReference>
<dbReference type="Gene3D" id="3.80.10.10">
    <property type="entry name" value="Ribonuclease Inhibitor"/>
    <property type="match status" value="2"/>
</dbReference>
<evidence type="ECO:0000313" key="8">
    <source>
        <dbReference type="Proteomes" id="UP001165085"/>
    </source>
</evidence>
<organism evidence="7 8">
    <name type="scientific">Triparma strigata</name>
    <dbReference type="NCBI Taxonomy" id="1606541"/>
    <lineage>
        <taxon>Eukaryota</taxon>
        <taxon>Sar</taxon>
        <taxon>Stramenopiles</taxon>
        <taxon>Ochrophyta</taxon>
        <taxon>Bolidophyceae</taxon>
        <taxon>Parmales</taxon>
        <taxon>Triparmaceae</taxon>
        <taxon>Triparma</taxon>
    </lineage>
</organism>
<dbReference type="GO" id="GO:0006913">
    <property type="term" value="P:nucleocytoplasmic transport"/>
    <property type="evidence" value="ECO:0007669"/>
    <property type="project" value="TreeGrafter"/>
</dbReference>
<gene>
    <name evidence="7" type="ORF">TrST_g261</name>
</gene>
<dbReference type="EMBL" id="BRXY01000086">
    <property type="protein sequence ID" value="GMH63555.1"/>
    <property type="molecule type" value="Genomic_DNA"/>
</dbReference>
<dbReference type="PROSITE" id="PS00018">
    <property type="entry name" value="EF_HAND_1"/>
    <property type="match status" value="4"/>
</dbReference>
<name>A0A9W7A596_9STRA</name>
<keyword evidence="8" id="KW-1185">Reference proteome</keyword>
<dbReference type="Proteomes" id="UP001165085">
    <property type="component" value="Unassembled WGS sequence"/>
</dbReference>
<protein>
    <recommendedName>
        <fullName evidence="6">EF-hand domain-containing protein</fullName>
    </recommendedName>
</protein>
<sequence length="766" mass="83370">MSDIAVKTLVHVRSAAEASGGFNLKAAFAKFDVDGDGSISHEELTTVLLTIIPDLAYDEILAVIDMFDPNHDGDIAYVEFAHTFYNCEINDNKLKAKKAMMRVRKMASTKKGFHLREAFQRFDKDGDGSVSHNELKVVINDILQGDISEDEMAAVIELFDPNGDGDVQYSEFRDLFFSISVDQEKERNPCKMANQDMDDARLEAEVIPHLMRDEYSELRLSHNRLTDEGAEEISGALSDDKAHLQVLDLRNNEIGSEGAIHLGNALGSNVYVTELYFSYNNFGGRGAASLCASLAPTNAGFSSVCILDLRHCGIDDEGGASMGLSFKGNTALREISLCGNVLGDKTAAALAEALQNERCMIRSLNLANNKIGGSGSKHIGHSIRSNVELKEIILSGNPIGDLGVSSFAESFEGVDGPETSGEEKKDMYADIGAKEMKKNKLPKSPQKVAGKPSAYCGLRVLGISGCGVSDLGIGDLGGSLRTNCVLSTLDIRCNDLTNDGITGIARSLEENTSLRELYCGDNEFSVAGAMALGSMLTKNVSLLVLDVSGCHLNKTAATKYLAEGIAKNECIQVLNISRTHLGDDGLREFTVAVEQNMCLEKIIYHCNVLSKSVIAALEFALSRERKPAAQLLDNMEQARLERRQEMKELEIARKIKAAQATGEGDADDMEIAKKKTQEVLEPGTKIWIPVSFGRRNNVLGKIEVDSSTSLSDARSSIARFGDLGDDYIFISVNDGKPIDVDGESKRQVTWDCGRHVLLRPVNWIEL</sequence>
<dbReference type="GO" id="GO:0005634">
    <property type="term" value="C:nucleus"/>
    <property type="evidence" value="ECO:0007669"/>
    <property type="project" value="TreeGrafter"/>
</dbReference>
<dbReference type="InterPro" id="IPR032675">
    <property type="entry name" value="LRR_dom_sf"/>
</dbReference>
<keyword evidence="4" id="KW-0106">Calcium</keyword>
<evidence type="ECO:0000256" key="1">
    <source>
        <dbReference type="ARBA" id="ARBA00022468"/>
    </source>
</evidence>
<dbReference type="PANTHER" id="PTHR24113:SF12">
    <property type="entry name" value="RAN GTPASE-ACTIVATING PROTEIN 1"/>
    <property type="match status" value="1"/>
</dbReference>
<dbReference type="GO" id="GO:0048471">
    <property type="term" value="C:perinuclear region of cytoplasm"/>
    <property type="evidence" value="ECO:0007669"/>
    <property type="project" value="TreeGrafter"/>
</dbReference>
<keyword evidence="3" id="KW-0677">Repeat</keyword>
<dbReference type="InterPro" id="IPR002048">
    <property type="entry name" value="EF_hand_dom"/>
</dbReference>
<accession>A0A9W7A596</accession>
<dbReference type="AlphaFoldDB" id="A0A9W7A596"/>
<dbReference type="InterPro" id="IPR011992">
    <property type="entry name" value="EF-hand-dom_pair"/>
</dbReference>
<feature type="coiled-coil region" evidence="5">
    <location>
        <begin position="628"/>
        <end position="655"/>
    </location>
</feature>
<dbReference type="Pfam" id="PF13499">
    <property type="entry name" value="EF-hand_7"/>
    <property type="match status" value="2"/>
</dbReference>
<feature type="domain" description="EF-hand" evidence="6">
    <location>
        <begin position="19"/>
        <end position="54"/>
    </location>
</feature>
<comment type="caution">
    <text evidence="7">The sequence shown here is derived from an EMBL/GenBank/DDBJ whole genome shotgun (WGS) entry which is preliminary data.</text>
</comment>
<evidence type="ECO:0000256" key="2">
    <source>
        <dbReference type="ARBA" id="ARBA00022614"/>
    </source>
</evidence>
<evidence type="ECO:0000256" key="3">
    <source>
        <dbReference type="ARBA" id="ARBA00022737"/>
    </source>
</evidence>
<proteinExistence type="predicted"/>
<evidence type="ECO:0000313" key="7">
    <source>
        <dbReference type="EMBL" id="GMH63555.1"/>
    </source>
</evidence>
<dbReference type="SUPFAM" id="SSF47473">
    <property type="entry name" value="EF-hand"/>
    <property type="match status" value="1"/>
</dbReference>
<keyword evidence="5" id="KW-0175">Coiled coil</keyword>
<dbReference type="CDD" id="cd00051">
    <property type="entry name" value="EFh"/>
    <property type="match status" value="1"/>
</dbReference>
<dbReference type="OrthoDB" id="106882at2759"/>
<dbReference type="FunFam" id="1.10.238.10:FF:000003">
    <property type="entry name" value="Calmodulin A"/>
    <property type="match status" value="1"/>
</dbReference>
<dbReference type="GO" id="GO:0005509">
    <property type="term" value="F:calcium ion binding"/>
    <property type="evidence" value="ECO:0007669"/>
    <property type="project" value="InterPro"/>
</dbReference>
<dbReference type="InterPro" id="IPR027038">
    <property type="entry name" value="RanGap"/>
</dbReference>
<dbReference type="PANTHER" id="PTHR24113">
    <property type="entry name" value="RAN GTPASE-ACTIVATING PROTEIN 1"/>
    <property type="match status" value="1"/>
</dbReference>
<dbReference type="SMART" id="SM00368">
    <property type="entry name" value="LRR_RI"/>
    <property type="match status" value="12"/>
</dbReference>
<feature type="domain" description="EF-hand" evidence="6">
    <location>
        <begin position="147"/>
        <end position="182"/>
    </location>
</feature>
<dbReference type="InterPro" id="IPR018247">
    <property type="entry name" value="EF_Hand_1_Ca_BS"/>
</dbReference>
<evidence type="ECO:0000259" key="6">
    <source>
        <dbReference type="PROSITE" id="PS50222"/>
    </source>
</evidence>
<dbReference type="GO" id="GO:0005096">
    <property type="term" value="F:GTPase activator activity"/>
    <property type="evidence" value="ECO:0007669"/>
    <property type="project" value="InterPro"/>
</dbReference>
<dbReference type="GO" id="GO:0031267">
    <property type="term" value="F:small GTPase binding"/>
    <property type="evidence" value="ECO:0007669"/>
    <property type="project" value="TreeGrafter"/>
</dbReference>
<dbReference type="Pfam" id="PF13516">
    <property type="entry name" value="LRR_6"/>
    <property type="match status" value="8"/>
</dbReference>
<dbReference type="Gene3D" id="1.10.238.10">
    <property type="entry name" value="EF-hand"/>
    <property type="match status" value="2"/>
</dbReference>
<dbReference type="InterPro" id="IPR001611">
    <property type="entry name" value="Leu-rich_rpt"/>
</dbReference>
<dbReference type="SMART" id="SM00054">
    <property type="entry name" value="EFh"/>
    <property type="match status" value="4"/>
</dbReference>
<feature type="domain" description="EF-hand" evidence="6">
    <location>
        <begin position="110"/>
        <end position="145"/>
    </location>
</feature>